<keyword evidence="1" id="KW-1133">Transmembrane helix</keyword>
<dbReference type="Gene3D" id="1.20.1640.10">
    <property type="entry name" value="Multidrug efflux transporter AcrB transmembrane domain"/>
    <property type="match status" value="2"/>
</dbReference>
<dbReference type="Gene3D" id="3.30.2090.10">
    <property type="entry name" value="Multidrug efflux transporter AcrB TolC docking domain, DN and DC subdomains"/>
    <property type="match status" value="2"/>
</dbReference>
<keyword evidence="1" id="KW-0812">Transmembrane</keyword>
<dbReference type="SUPFAM" id="SSF82714">
    <property type="entry name" value="Multidrug efflux transporter AcrB TolC docking domain, DN and DC subdomains"/>
    <property type="match status" value="2"/>
</dbReference>
<dbReference type="PANTHER" id="PTHR32063:SF0">
    <property type="entry name" value="SWARMING MOTILITY PROTEIN SWRC"/>
    <property type="match status" value="1"/>
</dbReference>
<accession>A0A644UIG4</accession>
<dbReference type="EMBL" id="VSSQ01000118">
    <property type="protein sequence ID" value="MPL78632.1"/>
    <property type="molecule type" value="Genomic_DNA"/>
</dbReference>
<dbReference type="InterPro" id="IPR027463">
    <property type="entry name" value="AcrB_DN_DC_subdom"/>
</dbReference>
<dbReference type="Gene3D" id="3.30.70.1440">
    <property type="entry name" value="Multidrug efflux transporter AcrB pore domain"/>
    <property type="match status" value="1"/>
</dbReference>
<gene>
    <name evidence="2" type="primary">swrC_3</name>
    <name evidence="2" type="ORF">SDC9_24502</name>
</gene>
<dbReference type="InterPro" id="IPR001036">
    <property type="entry name" value="Acrflvin-R"/>
</dbReference>
<evidence type="ECO:0000256" key="1">
    <source>
        <dbReference type="SAM" id="Phobius"/>
    </source>
</evidence>
<organism evidence="2">
    <name type="scientific">bioreactor metagenome</name>
    <dbReference type="NCBI Taxonomy" id="1076179"/>
    <lineage>
        <taxon>unclassified sequences</taxon>
        <taxon>metagenomes</taxon>
        <taxon>ecological metagenomes</taxon>
    </lineage>
</organism>
<dbReference type="GO" id="GO:0005886">
    <property type="term" value="C:plasma membrane"/>
    <property type="evidence" value="ECO:0007669"/>
    <property type="project" value="TreeGrafter"/>
</dbReference>
<feature type="transmembrane region" description="Helical" evidence="1">
    <location>
        <begin position="364"/>
        <end position="385"/>
    </location>
</feature>
<dbReference type="Gene3D" id="3.30.70.1320">
    <property type="entry name" value="Multidrug efflux transporter AcrB pore domain like"/>
    <property type="match status" value="1"/>
</dbReference>
<dbReference type="PANTHER" id="PTHR32063">
    <property type="match status" value="1"/>
</dbReference>
<dbReference type="SUPFAM" id="SSF82866">
    <property type="entry name" value="Multidrug efflux transporter AcrB transmembrane domain"/>
    <property type="match status" value="2"/>
</dbReference>
<comment type="caution">
    <text evidence="2">The sequence shown here is derived from an EMBL/GenBank/DDBJ whole genome shotgun (WGS) entry which is preliminary data.</text>
</comment>
<feature type="transmembrane region" description="Helical" evidence="1">
    <location>
        <begin position="972"/>
        <end position="989"/>
    </location>
</feature>
<sequence length="1061" mass="116144">MSTVRRSIDHPVTIVMIFVLLSGVAAIFVGRIPIALNPETEMPMLSVSTTYSGAGPEDVEENVTILLENALSSLEGLKNISSRSSQGSSTITLEFGYEVDLDEAQSEIESIVSGLVNRLPDDADTPRVRRFDINSMPIMRLIISGDRSLEELQTLGEEEIQPRLERVKGVASASVSGGSEEILNVQVSQSRLAAYGLSFSSITSALASQNVLVSGGTIVRGSIQYQIRTDEKLSTLEDVKAVVVKTLSSEDGNSVRIVRLEDIADIKLEKDEPSRKVYYDGQRVINVQIQRETDSNAVQISRDVKIALAELNGSLPEGVVVEIISDDTTLVTSTLNEVYAAAAQGIILAILILFLFLRNLKATFIIAISIPISILLTLLSMHFMGLTLNTISLTGLIMGMGMIVDASIVILDNIYYYRERGAKPRIAALLGSQEMVTAIMASTLTTLCVFIPILLFRNDLGMMGQLFNDLVFTICFSLAASLVVAMTIVPVLAGPIMRLDTRTQKPLKTPFVRKVDEILEKFFLAQERAYKKTLEFCLKNKFLVVSLVAVILVSALLQLSSFGLNLFPRSSTDDNITINVSLPLGTISEQTQGVLEELQTYVKQTIKGYRRLVLSVGGGSSGYSGSLQILLPDPKDQIDTPVSIRTKLAPQLNAIPGATTSFSSGRQFSSNSAVDVEIRSKDQDASLEEATEIKRILAEELPYVQNLSLSLDQGSPELLISVDREKAALFGFSVSQVAQEIKNSIYGTAATTFETEGETIDVYIQLQEEDRKTLSDLKSIFLISSSGTRIPVSSFVTISNSTAPRQINRENKERILHVTGDLPANFQQSSTEMAQIVQNVLDERYIPRTGVTVSVGGENRDVDTFLPVLMLIIAVAVFLVYGVMASQFESFIDPLIIFLSIPLMFIGVVWIYRLTGDTLSLFSMIGVVALAGVVVNNGIVLVDYTNTLRARGYPLFEACTEAGRRRLRPIQMSTFTTLLGIMPLALFPGEGTEMIQPIAKTMFGGLLVSSVLTLFLTPVLYHIFNSRGERKNKKKLREMEEWRKNLPEGDYGKAEAADGSN</sequence>
<feature type="transmembrane region" description="Helical" evidence="1">
    <location>
        <begin position="470"/>
        <end position="493"/>
    </location>
</feature>
<protein>
    <submittedName>
        <fullName evidence="2">Swarming motility protein SwrC</fullName>
    </submittedName>
</protein>
<dbReference type="SUPFAM" id="SSF82693">
    <property type="entry name" value="Multidrug efflux transporter AcrB pore domain, PN1, PN2, PC1 and PC2 subdomains"/>
    <property type="match status" value="2"/>
</dbReference>
<keyword evidence="1" id="KW-0472">Membrane</keyword>
<dbReference type="Gene3D" id="3.30.70.1430">
    <property type="entry name" value="Multidrug efflux transporter AcrB pore domain"/>
    <property type="match status" value="2"/>
</dbReference>
<dbReference type="Pfam" id="PF00873">
    <property type="entry name" value="ACR_tran"/>
    <property type="match status" value="1"/>
</dbReference>
<dbReference type="GO" id="GO:0042910">
    <property type="term" value="F:xenobiotic transmembrane transporter activity"/>
    <property type="evidence" value="ECO:0007669"/>
    <property type="project" value="TreeGrafter"/>
</dbReference>
<dbReference type="AlphaFoldDB" id="A0A644UIG4"/>
<dbReference type="PRINTS" id="PR00702">
    <property type="entry name" value="ACRIFLAVINRP"/>
</dbReference>
<name>A0A644UIG4_9ZZZZ</name>
<feature type="transmembrane region" description="Helical" evidence="1">
    <location>
        <begin position="436"/>
        <end position="455"/>
    </location>
</feature>
<feature type="transmembrane region" description="Helical" evidence="1">
    <location>
        <begin position="864"/>
        <end position="883"/>
    </location>
</feature>
<feature type="transmembrane region" description="Helical" evidence="1">
    <location>
        <begin position="919"/>
        <end position="942"/>
    </location>
</feature>
<proteinExistence type="predicted"/>
<reference evidence="2" key="1">
    <citation type="submission" date="2019-08" db="EMBL/GenBank/DDBJ databases">
        <authorList>
            <person name="Kucharzyk K."/>
            <person name="Murdoch R.W."/>
            <person name="Higgins S."/>
            <person name="Loffler F."/>
        </authorList>
    </citation>
    <scope>NUCLEOTIDE SEQUENCE</scope>
</reference>
<feature type="transmembrane region" description="Helical" evidence="1">
    <location>
        <begin position="542"/>
        <end position="567"/>
    </location>
</feature>
<evidence type="ECO:0000313" key="2">
    <source>
        <dbReference type="EMBL" id="MPL78632.1"/>
    </source>
</evidence>
<feature type="transmembrane region" description="Helical" evidence="1">
    <location>
        <begin position="1001"/>
        <end position="1024"/>
    </location>
</feature>
<feature type="transmembrane region" description="Helical" evidence="1">
    <location>
        <begin position="12"/>
        <end position="34"/>
    </location>
</feature>
<feature type="transmembrane region" description="Helical" evidence="1">
    <location>
        <begin position="338"/>
        <end position="357"/>
    </location>
</feature>
<feature type="transmembrane region" description="Helical" evidence="1">
    <location>
        <begin position="895"/>
        <end position="913"/>
    </location>
</feature>
<feature type="transmembrane region" description="Helical" evidence="1">
    <location>
        <begin position="391"/>
        <end position="415"/>
    </location>
</feature>